<accession>A0ABP4YBJ4</accession>
<dbReference type="CDD" id="cd13590">
    <property type="entry name" value="PBP2_PotD_PotF_like"/>
    <property type="match status" value="1"/>
</dbReference>
<evidence type="ECO:0000313" key="6">
    <source>
        <dbReference type="Proteomes" id="UP001500218"/>
    </source>
</evidence>
<evidence type="ECO:0000313" key="5">
    <source>
        <dbReference type="EMBL" id="GAA1807774.1"/>
    </source>
</evidence>
<dbReference type="PRINTS" id="PR00909">
    <property type="entry name" value="SPERMDNBNDNG"/>
</dbReference>
<dbReference type="PANTHER" id="PTHR30222:SF17">
    <property type="entry name" value="SPERMIDINE_PUTRESCINE-BINDING PERIPLASMIC PROTEIN"/>
    <property type="match status" value="1"/>
</dbReference>
<keyword evidence="6" id="KW-1185">Reference proteome</keyword>
<dbReference type="SUPFAM" id="SSF53850">
    <property type="entry name" value="Periplasmic binding protein-like II"/>
    <property type="match status" value="1"/>
</dbReference>
<dbReference type="PROSITE" id="PS51318">
    <property type="entry name" value="TAT"/>
    <property type="match status" value="1"/>
</dbReference>
<sequence>MRTSSRKPLSPEASAVVAAFGGSGSMSRRTLMRGTAAAGALAALGGSLAACGTKGTKQTEATCVSTDNSATEKTLAFSNWPLYIDVDEKDETKRPSLIGFEQATGIKVTYAEDINDNNEFFGKINKQLGACQSIDRDVIVMTDWMAGKLVRLGWMQKLDKANLPNVAAHLSSFLKAPSWDPNDEYGVVWQAGLTGVAYNAKVTKEVRSINDLLTRPDLKGKVAMLSEMEDTMALMLLANGNDPRTFTDAQFDAALAKLEKAVQSGQIRKFTGNEYAQDLDKGDIAACFAWSGDVIQLGFENENVKWVNPEEGFTYFTDNMMVPNKATHKANAEKLMNYYYDPKVAAEVAAWVNYICPVDGAQAEMAKVDPELAENPLIFPTGEELAKAKDFRTLTDAEIKSYGEKFQKVIGA</sequence>
<dbReference type="Gene3D" id="3.40.190.10">
    <property type="entry name" value="Periplasmic binding protein-like II"/>
    <property type="match status" value="2"/>
</dbReference>
<evidence type="ECO:0000256" key="3">
    <source>
        <dbReference type="ARBA" id="ARBA00022729"/>
    </source>
</evidence>
<evidence type="ECO:0000256" key="4">
    <source>
        <dbReference type="ARBA" id="ARBA00022764"/>
    </source>
</evidence>
<comment type="caution">
    <text evidence="5">The sequence shown here is derived from an EMBL/GenBank/DDBJ whole genome shotgun (WGS) entry which is preliminary data.</text>
</comment>
<proteinExistence type="predicted"/>
<reference evidence="6" key="1">
    <citation type="journal article" date="2019" name="Int. J. Syst. Evol. Microbiol.">
        <title>The Global Catalogue of Microorganisms (GCM) 10K type strain sequencing project: providing services to taxonomists for standard genome sequencing and annotation.</title>
        <authorList>
            <consortium name="The Broad Institute Genomics Platform"/>
            <consortium name="The Broad Institute Genome Sequencing Center for Infectious Disease"/>
            <person name="Wu L."/>
            <person name="Ma J."/>
        </authorList>
    </citation>
    <scope>NUCLEOTIDE SEQUENCE [LARGE SCALE GENOMIC DNA]</scope>
    <source>
        <strain evidence="6">JCM 13250</strain>
    </source>
</reference>
<gene>
    <name evidence="5" type="ORF">GCM10009682_32010</name>
</gene>
<evidence type="ECO:0000256" key="1">
    <source>
        <dbReference type="ARBA" id="ARBA00004418"/>
    </source>
</evidence>
<dbReference type="Pfam" id="PF13416">
    <property type="entry name" value="SBP_bac_8"/>
    <property type="match status" value="1"/>
</dbReference>
<dbReference type="EMBL" id="BAAALT010000088">
    <property type="protein sequence ID" value="GAA1807774.1"/>
    <property type="molecule type" value="Genomic_DNA"/>
</dbReference>
<evidence type="ECO:0000256" key="2">
    <source>
        <dbReference type="ARBA" id="ARBA00022448"/>
    </source>
</evidence>
<comment type="subcellular location">
    <subcellularLocation>
        <location evidence="1">Periplasm</location>
    </subcellularLocation>
</comment>
<organism evidence="5 6">
    <name type="scientific">Luedemannella flava</name>
    <dbReference type="NCBI Taxonomy" id="349316"/>
    <lineage>
        <taxon>Bacteria</taxon>
        <taxon>Bacillati</taxon>
        <taxon>Actinomycetota</taxon>
        <taxon>Actinomycetes</taxon>
        <taxon>Micromonosporales</taxon>
        <taxon>Micromonosporaceae</taxon>
        <taxon>Luedemannella</taxon>
    </lineage>
</organism>
<dbReference type="InterPro" id="IPR001188">
    <property type="entry name" value="Sperm_putr-bd"/>
</dbReference>
<keyword evidence="2" id="KW-0813">Transport</keyword>
<keyword evidence="3" id="KW-0732">Signal</keyword>
<dbReference type="PANTHER" id="PTHR30222">
    <property type="entry name" value="SPERMIDINE/PUTRESCINE-BINDING PERIPLASMIC PROTEIN"/>
    <property type="match status" value="1"/>
</dbReference>
<name>A0ABP4YBJ4_9ACTN</name>
<protein>
    <submittedName>
        <fullName evidence="5">Spermidine/putrescine ABC transporter substrate-binding protein</fullName>
    </submittedName>
</protein>
<dbReference type="InterPro" id="IPR006059">
    <property type="entry name" value="SBP"/>
</dbReference>
<dbReference type="Proteomes" id="UP001500218">
    <property type="component" value="Unassembled WGS sequence"/>
</dbReference>
<dbReference type="InterPro" id="IPR006311">
    <property type="entry name" value="TAT_signal"/>
</dbReference>
<keyword evidence="4" id="KW-0574">Periplasm</keyword>